<evidence type="ECO:0000259" key="9">
    <source>
        <dbReference type="PROSITE" id="PS51782"/>
    </source>
</evidence>
<proteinExistence type="inferred from homology"/>
<sequence length="253" mass="28231">HETVYCVQPGDSLLGIAELFSAAVPGLAAANPHLDLKKLIPGQLITVPAGSYGRIIDARAEYGHAELQRDLDAMESEYPFLERTVIGYSVLHKPIYAVRLGEGPRKIQINAAMHANEWITAPLLMSFVEDAADACAHGRNVGGVDIRKLIQGAEVWFVPLVNPDGVELVQEGMRQDHPFFSELLQWNRQSQRFAKWKANIRGVDLNDQFPAFWEEEVRRREASGPGPRDYPGPAPLSEPEAQALYSFTQEREF</sequence>
<dbReference type="Gene3D" id="3.40.630.10">
    <property type="entry name" value="Zn peptidases"/>
    <property type="match status" value="1"/>
</dbReference>
<name>A0ABS7CIW9_9BACL</name>
<dbReference type="Gene3D" id="3.10.350.10">
    <property type="entry name" value="LysM domain"/>
    <property type="match status" value="1"/>
</dbReference>
<dbReference type="InterPro" id="IPR000834">
    <property type="entry name" value="Peptidase_M14"/>
</dbReference>
<evidence type="ECO:0000256" key="4">
    <source>
        <dbReference type="ARBA" id="ARBA00022801"/>
    </source>
</evidence>
<reference evidence="11 12" key="1">
    <citation type="submission" date="2021-07" db="EMBL/GenBank/DDBJ databases">
        <title>Paenibacillus radiodurans sp. nov., isolated from the southeastern edge of Tengger Desert.</title>
        <authorList>
            <person name="Zhang G."/>
        </authorList>
    </citation>
    <scope>NUCLEOTIDE SEQUENCE [LARGE SCALE GENOMIC DNA]</scope>
    <source>
        <strain evidence="11 12">CCM 7311</strain>
    </source>
</reference>
<dbReference type="SUPFAM" id="SSF54106">
    <property type="entry name" value="LysM domain"/>
    <property type="match status" value="1"/>
</dbReference>
<feature type="non-terminal residue" evidence="11">
    <location>
        <position position="253"/>
    </location>
</feature>
<evidence type="ECO:0000259" key="10">
    <source>
        <dbReference type="PROSITE" id="PS52035"/>
    </source>
</evidence>
<dbReference type="InterPro" id="IPR018392">
    <property type="entry name" value="LysM"/>
</dbReference>
<evidence type="ECO:0000256" key="5">
    <source>
        <dbReference type="ARBA" id="ARBA00022833"/>
    </source>
</evidence>
<dbReference type="SUPFAM" id="SSF53187">
    <property type="entry name" value="Zn-dependent exopeptidases"/>
    <property type="match status" value="1"/>
</dbReference>
<feature type="region of interest" description="Disordered" evidence="8">
    <location>
        <begin position="216"/>
        <end position="241"/>
    </location>
</feature>
<evidence type="ECO:0000256" key="2">
    <source>
        <dbReference type="ARBA" id="ARBA00005988"/>
    </source>
</evidence>
<evidence type="ECO:0000313" key="11">
    <source>
        <dbReference type="EMBL" id="MBW7460885.1"/>
    </source>
</evidence>
<evidence type="ECO:0000256" key="1">
    <source>
        <dbReference type="ARBA" id="ARBA00001947"/>
    </source>
</evidence>
<gene>
    <name evidence="11" type="ORF">K0U00_43175</name>
</gene>
<keyword evidence="5" id="KW-0862">Zinc</keyword>
<dbReference type="CDD" id="cd00118">
    <property type="entry name" value="LysM"/>
    <property type="match status" value="1"/>
</dbReference>
<dbReference type="Pfam" id="PF01476">
    <property type="entry name" value="LysM"/>
    <property type="match status" value="1"/>
</dbReference>
<dbReference type="PANTHER" id="PTHR11705:SF143">
    <property type="entry name" value="SLL0236 PROTEIN"/>
    <property type="match status" value="1"/>
</dbReference>
<dbReference type="PROSITE" id="PS51782">
    <property type="entry name" value="LYSM"/>
    <property type="match status" value="1"/>
</dbReference>
<keyword evidence="3" id="KW-0645">Protease</keyword>
<keyword evidence="6" id="KW-0482">Metalloprotease</keyword>
<evidence type="ECO:0000256" key="8">
    <source>
        <dbReference type="SAM" id="MobiDB-lite"/>
    </source>
</evidence>
<feature type="domain" description="LysM" evidence="9">
    <location>
        <begin position="3"/>
        <end position="47"/>
    </location>
</feature>
<comment type="similarity">
    <text evidence="2 7">Belongs to the peptidase M14 family.</text>
</comment>
<dbReference type="SMART" id="SM00257">
    <property type="entry name" value="LysM"/>
    <property type="match status" value="1"/>
</dbReference>
<accession>A0ABS7CIW9</accession>
<dbReference type="PANTHER" id="PTHR11705">
    <property type="entry name" value="PROTEASE FAMILY M14 CARBOXYPEPTIDASE A,B"/>
    <property type="match status" value="1"/>
</dbReference>
<feature type="domain" description="Peptidase M14" evidence="10">
    <location>
        <begin position="60"/>
        <end position="253"/>
    </location>
</feature>
<comment type="caution">
    <text evidence="11">The sequence shown here is derived from an EMBL/GenBank/DDBJ whole genome shotgun (WGS) entry which is preliminary data.</text>
</comment>
<dbReference type="Pfam" id="PF00246">
    <property type="entry name" value="Peptidase_M14"/>
    <property type="match status" value="1"/>
</dbReference>
<keyword evidence="4" id="KW-0378">Hydrolase</keyword>
<feature type="non-terminal residue" evidence="11">
    <location>
        <position position="1"/>
    </location>
</feature>
<dbReference type="SMART" id="SM00631">
    <property type="entry name" value="Zn_pept"/>
    <property type="match status" value="1"/>
</dbReference>
<evidence type="ECO:0000313" key="12">
    <source>
        <dbReference type="Proteomes" id="UP001519887"/>
    </source>
</evidence>
<evidence type="ECO:0000256" key="7">
    <source>
        <dbReference type="PROSITE-ProRule" id="PRU01379"/>
    </source>
</evidence>
<dbReference type="EMBL" id="JAHZIK010002530">
    <property type="protein sequence ID" value="MBW7460885.1"/>
    <property type="molecule type" value="Genomic_DNA"/>
</dbReference>
<organism evidence="11 12">
    <name type="scientific">Paenibacillus sepulcri</name>
    <dbReference type="NCBI Taxonomy" id="359917"/>
    <lineage>
        <taxon>Bacteria</taxon>
        <taxon>Bacillati</taxon>
        <taxon>Bacillota</taxon>
        <taxon>Bacilli</taxon>
        <taxon>Bacillales</taxon>
        <taxon>Paenibacillaceae</taxon>
        <taxon>Paenibacillus</taxon>
    </lineage>
</organism>
<dbReference type="InterPro" id="IPR036779">
    <property type="entry name" value="LysM_dom_sf"/>
</dbReference>
<dbReference type="Proteomes" id="UP001519887">
    <property type="component" value="Unassembled WGS sequence"/>
</dbReference>
<dbReference type="PROSITE" id="PS52035">
    <property type="entry name" value="PEPTIDASE_M14"/>
    <property type="match status" value="1"/>
</dbReference>
<comment type="caution">
    <text evidence="7">Lacks conserved residue(s) required for the propagation of feature annotation.</text>
</comment>
<evidence type="ECO:0000256" key="6">
    <source>
        <dbReference type="ARBA" id="ARBA00023049"/>
    </source>
</evidence>
<comment type="cofactor">
    <cofactor evidence="1">
        <name>Zn(2+)</name>
        <dbReference type="ChEBI" id="CHEBI:29105"/>
    </cofactor>
</comment>
<keyword evidence="12" id="KW-1185">Reference proteome</keyword>
<protein>
    <submittedName>
        <fullName evidence="11">LysM peptidoglycan-binding domain-containing protein</fullName>
    </submittedName>
</protein>
<evidence type="ECO:0000256" key="3">
    <source>
        <dbReference type="ARBA" id="ARBA00022670"/>
    </source>
</evidence>